<organism evidence="1">
    <name type="scientific">Hexamita inflata</name>
    <dbReference type="NCBI Taxonomy" id="28002"/>
    <lineage>
        <taxon>Eukaryota</taxon>
        <taxon>Metamonada</taxon>
        <taxon>Diplomonadida</taxon>
        <taxon>Hexamitidae</taxon>
        <taxon>Hexamitinae</taxon>
        <taxon>Hexamita</taxon>
    </lineage>
</organism>
<keyword evidence="3" id="KW-1185">Reference proteome</keyword>
<dbReference type="AlphaFoldDB" id="A0AA86NYG8"/>
<dbReference type="EMBL" id="CATOUU010000380">
    <property type="protein sequence ID" value="CAI9927510.1"/>
    <property type="molecule type" value="Genomic_DNA"/>
</dbReference>
<comment type="caution">
    <text evidence="1">The sequence shown here is derived from an EMBL/GenBank/DDBJ whole genome shotgun (WGS) entry which is preliminary data.</text>
</comment>
<reference evidence="2 3" key="2">
    <citation type="submission" date="2024-07" db="EMBL/GenBank/DDBJ databases">
        <authorList>
            <person name="Akdeniz Z."/>
        </authorList>
    </citation>
    <scope>NUCLEOTIDE SEQUENCE [LARGE SCALE GENOMIC DNA]</scope>
</reference>
<dbReference type="Proteomes" id="UP001642409">
    <property type="component" value="Unassembled WGS sequence"/>
</dbReference>
<protein>
    <submittedName>
        <fullName evidence="2">Hypothetical_protein</fullName>
    </submittedName>
</protein>
<reference evidence="1" key="1">
    <citation type="submission" date="2023-06" db="EMBL/GenBank/DDBJ databases">
        <authorList>
            <person name="Kurt Z."/>
        </authorList>
    </citation>
    <scope>NUCLEOTIDE SEQUENCE</scope>
</reference>
<evidence type="ECO:0000313" key="3">
    <source>
        <dbReference type="Proteomes" id="UP001642409"/>
    </source>
</evidence>
<dbReference type="EMBL" id="CAXDID020000003">
    <property type="protein sequence ID" value="CAL5972764.1"/>
    <property type="molecule type" value="Genomic_DNA"/>
</dbReference>
<sequence>MQTVSTLQVTTFTIVHLWERASKTSLHCLMILPLARSMIFVWKILTASWYKSSDVLTLVRSSFTFLSRASSMMCMIFWSGTIRITRAPYEVYSDSGTRYSFVILE</sequence>
<evidence type="ECO:0000313" key="1">
    <source>
        <dbReference type="EMBL" id="CAI9927510.1"/>
    </source>
</evidence>
<name>A0AA86NYG8_9EUKA</name>
<gene>
    <name evidence="1" type="ORF">HINF_LOCUS15155</name>
    <name evidence="2" type="ORF">HINF_LOCUS2068</name>
</gene>
<proteinExistence type="predicted"/>
<evidence type="ECO:0000313" key="2">
    <source>
        <dbReference type="EMBL" id="CAL5972764.1"/>
    </source>
</evidence>
<accession>A0AA86NYG8</accession>